<keyword evidence="1" id="KW-1133">Transmembrane helix</keyword>
<evidence type="ECO:0000313" key="4">
    <source>
        <dbReference type="Proteomes" id="UP000474967"/>
    </source>
</evidence>
<dbReference type="InterPro" id="IPR005543">
    <property type="entry name" value="PASTA_dom"/>
</dbReference>
<evidence type="ECO:0000256" key="1">
    <source>
        <dbReference type="SAM" id="Phobius"/>
    </source>
</evidence>
<dbReference type="Pfam" id="PF03793">
    <property type="entry name" value="PASTA"/>
    <property type="match status" value="1"/>
</dbReference>
<protein>
    <submittedName>
        <fullName evidence="3">PASTA domain-containing protein</fullName>
    </submittedName>
</protein>
<organism evidence="3 4">
    <name type="scientific">Leifsonia tongyongensis</name>
    <dbReference type="NCBI Taxonomy" id="1268043"/>
    <lineage>
        <taxon>Bacteria</taxon>
        <taxon>Bacillati</taxon>
        <taxon>Actinomycetota</taxon>
        <taxon>Actinomycetes</taxon>
        <taxon>Micrococcales</taxon>
        <taxon>Microbacteriaceae</taxon>
        <taxon>Leifsonia</taxon>
    </lineage>
</organism>
<feature type="domain" description="PASTA" evidence="2">
    <location>
        <begin position="130"/>
        <end position="194"/>
    </location>
</feature>
<gene>
    <name evidence="3" type="ORF">G3T36_13255</name>
</gene>
<reference evidence="3 4" key="1">
    <citation type="journal article" date="2014" name="J. Microbiol.">
        <title>Diaminobutyricibacter tongyongensis gen. nov., sp. nov. and Homoserinibacter gongjuensis gen. nov., sp. nov. belong to the family Microbacteriaceae.</title>
        <authorList>
            <person name="Kim S.J."/>
            <person name="Ahn J.H."/>
            <person name="Weon H.Y."/>
            <person name="Hamada M."/>
            <person name="Suzuki K."/>
            <person name="Kwon S.W."/>
        </authorList>
    </citation>
    <scope>NUCLEOTIDE SEQUENCE [LARGE SCALE GENOMIC DNA]</scope>
    <source>
        <strain evidence="3 4">NBRC 108724</strain>
    </source>
</reference>
<keyword evidence="4" id="KW-1185">Reference proteome</keyword>
<keyword evidence="1" id="KW-0812">Transmembrane</keyword>
<dbReference type="AlphaFoldDB" id="A0A6L9XZK7"/>
<sequence length="194" mass="19329">MKGIPAEAQSPTAPSSTTLGSLPPWALTGAIILVVVVVGVLLVVNGWPRAATASSSADRSVVRSWIAVSLVVGLLVLTAAEIAGNNATTTSALIGGLTASVGSAIAYYFSTKASEQAQEKLTTAAGSRGGPIVVPDLMGKSVNDALLALGSLELRLVVDPTAITQGTVGTIVGQVPSPGPSTVRDKTVTVTLGS</sequence>
<evidence type="ECO:0000259" key="2">
    <source>
        <dbReference type="PROSITE" id="PS51178"/>
    </source>
</evidence>
<accession>A0A6L9XZK7</accession>
<proteinExistence type="predicted"/>
<dbReference type="PROSITE" id="PS51178">
    <property type="entry name" value="PASTA"/>
    <property type="match status" value="1"/>
</dbReference>
<dbReference type="RefSeq" id="WP_163290200.1">
    <property type="nucleotide sequence ID" value="NZ_JAAGWY010000002.1"/>
</dbReference>
<feature type="transmembrane region" description="Helical" evidence="1">
    <location>
        <begin position="65"/>
        <end position="84"/>
    </location>
</feature>
<name>A0A6L9XZK7_9MICO</name>
<dbReference type="Gene3D" id="3.30.10.20">
    <property type="match status" value="1"/>
</dbReference>
<comment type="caution">
    <text evidence="3">The sequence shown here is derived from an EMBL/GenBank/DDBJ whole genome shotgun (WGS) entry which is preliminary data.</text>
</comment>
<keyword evidence="1" id="KW-0472">Membrane</keyword>
<feature type="transmembrane region" description="Helical" evidence="1">
    <location>
        <begin position="90"/>
        <end position="110"/>
    </location>
</feature>
<dbReference type="EMBL" id="JAAGWY010000002">
    <property type="protein sequence ID" value="NEN06830.1"/>
    <property type="molecule type" value="Genomic_DNA"/>
</dbReference>
<dbReference type="SUPFAM" id="SSF54184">
    <property type="entry name" value="Penicillin-binding protein 2x (pbp-2x), c-terminal domain"/>
    <property type="match status" value="1"/>
</dbReference>
<dbReference type="SMART" id="SM00740">
    <property type="entry name" value="PASTA"/>
    <property type="match status" value="1"/>
</dbReference>
<feature type="transmembrane region" description="Helical" evidence="1">
    <location>
        <begin position="25"/>
        <end position="44"/>
    </location>
</feature>
<evidence type="ECO:0000313" key="3">
    <source>
        <dbReference type="EMBL" id="NEN06830.1"/>
    </source>
</evidence>
<dbReference type="Proteomes" id="UP000474967">
    <property type="component" value="Unassembled WGS sequence"/>
</dbReference>